<reference evidence="2" key="2">
    <citation type="submission" date="2020-09" db="EMBL/GenBank/DDBJ databases">
        <authorList>
            <person name="Sun Q."/>
            <person name="Zhou Y."/>
        </authorList>
    </citation>
    <scope>NUCLEOTIDE SEQUENCE</scope>
    <source>
        <strain evidence="2">CGMCC 1.12924</strain>
    </source>
</reference>
<evidence type="ECO:0000313" key="2">
    <source>
        <dbReference type="EMBL" id="GGE01233.1"/>
    </source>
</evidence>
<comment type="caution">
    <text evidence="2">The sequence shown here is derived from an EMBL/GenBank/DDBJ whole genome shotgun (WGS) entry which is preliminary data.</text>
</comment>
<evidence type="ECO:0000313" key="3">
    <source>
        <dbReference type="Proteomes" id="UP000652231"/>
    </source>
</evidence>
<name>A0A8J2VF62_9FLAO</name>
<organism evidence="2 3">
    <name type="scientific">Planktosalinus lacus</name>
    <dbReference type="NCBI Taxonomy" id="1526573"/>
    <lineage>
        <taxon>Bacteria</taxon>
        <taxon>Pseudomonadati</taxon>
        <taxon>Bacteroidota</taxon>
        <taxon>Flavobacteriia</taxon>
        <taxon>Flavobacteriales</taxon>
        <taxon>Flavobacteriaceae</taxon>
        <taxon>Planktosalinus</taxon>
    </lineage>
</organism>
<keyword evidence="1" id="KW-0472">Membrane</keyword>
<accession>A0A8J2VF62</accession>
<dbReference type="RefSeq" id="WP_188443215.1">
    <property type="nucleotide sequence ID" value="NZ_BMGK01000014.1"/>
</dbReference>
<gene>
    <name evidence="2" type="ORF">GCM10011312_25860</name>
</gene>
<keyword evidence="1" id="KW-0812">Transmembrane</keyword>
<keyword evidence="3" id="KW-1185">Reference proteome</keyword>
<sequence length="253" mass="29424">MIKFFQKIRKKLIEEDNVRKYLLYAIGEIVLVVIGILIALWINNLNINHQLKKEQTTLITNLKQELNENLTQFNNRTKRLADLNRKLIEVLNFSASAPKNTPLDSLKTYTTSVFTFPAAVLNNSRLSSAKSSGKFSLLSENITTSLTDYETSINNYSKFTEISSLTFQDDWSNLVIRLNSLQRFHTIYYPDTDLITHPEFVLDDEALSLYLKEPQTYELLHKYYVQSMAEQAWLEELIDRINSTLKTIEQEQL</sequence>
<keyword evidence="1" id="KW-1133">Transmembrane helix</keyword>
<evidence type="ECO:0000256" key="1">
    <source>
        <dbReference type="SAM" id="Phobius"/>
    </source>
</evidence>
<proteinExistence type="predicted"/>
<protein>
    <submittedName>
        <fullName evidence="2">Uncharacterized protein</fullName>
    </submittedName>
</protein>
<dbReference type="EMBL" id="BMGK01000014">
    <property type="protein sequence ID" value="GGE01233.1"/>
    <property type="molecule type" value="Genomic_DNA"/>
</dbReference>
<feature type="transmembrane region" description="Helical" evidence="1">
    <location>
        <begin position="21"/>
        <end position="42"/>
    </location>
</feature>
<dbReference type="Proteomes" id="UP000652231">
    <property type="component" value="Unassembled WGS sequence"/>
</dbReference>
<reference evidence="2" key="1">
    <citation type="journal article" date="2014" name="Int. J. Syst. Evol. Microbiol.">
        <title>Complete genome sequence of Corynebacterium casei LMG S-19264T (=DSM 44701T), isolated from a smear-ripened cheese.</title>
        <authorList>
            <consortium name="US DOE Joint Genome Institute (JGI-PGF)"/>
            <person name="Walter F."/>
            <person name="Albersmeier A."/>
            <person name="Kalinowski J."/>
            <person name="Ruckert C."/>
        </authorList>
    </citation>
    <scope>NUCLEOTIDE SEQUENCE</scope>
    <source>
        <strain evidence="2">CGMCC 1.12924</strain>
    </source>
</reference>
<dbReference type="AlphaFoldDB" id="A0A8J2VF62"/>